<gene>
    <name evidence="1" type="ORF">SDC9_155871</name>
</gene>
<organism evidence="1">
    <name type="scientific">bioreactor metagenome</name>
    <dbReference type="NCBI Taxonomy" id="1076179"/>
    <lineage>
        <taxon>unclassified sequences</taxon>
        <taxon>metagenomes</taxon>
        <taxon>ecological metagenomes</taxon>
    </lineage>
</organism>
<name>A0A645F2P0_9ZZZZ</name>
<dbReference type="EMBL" id="VSSQ01054647">
    <property type="protein sequence ID" value="MPN08588.1"/>
    <property type="molecule type" value="Genomic_DNA"/>
</dbReference>
<reference evidence="1" key="1">
    <citation type="submission" date="2019-08" db="EMBL/GenBank/DDBJ databases">
        <authorList>
            <person name="Kucharzyk K."/>
            <person name="Murdoch R.W."/>
            <person name="Higgins S."/>
            <person name="Loffler F."/>
        </authorList>
    </citation>
    <scope>NUCLEOTIDE SEQUENCE</scope>
</reference>
<protein>
    <submittedName>
        <fullName evidence="1">Uncharacterized protein</fullName>
    </submittedName>
</protein>
<proteinExistence type="predicted"/>
<comment type="caution">
    <text evidence="1">The sequence shown here is derived from an EMBL/GenBank/DDBJ whole genome shotgun (WGS) entry which is preliminary data.</text>
</comment>
<evidence type="ECO:0000313" key="1">
    <source>
        <dbReference type="EMBL" id="MPN08588.1"/>
    </source>
</evidence>
<sequence length="47" mass="5472">MIVAVGDPPSPSNILVAAHTYDSDYRPLDTYTYERLRFLHIKHVNVW</sequence>
<dbReference type="AlphaFoldDB" id="A0A645F2P0"/>
<accession>A0A645F2P0</accession>